<comment type="cofactor">
    <cofactor evidence="2">
        <name>Mg(2+)</name>
        <dbReference type="ChEBI" id="CHEBI:18420"/>
    </cofactor>
</comment>
<dbReference type="RefSeq" id="WP_008565664.1">
    <property type="nucleotide sequence ID" value="NZ_JH594504.1"/>
</dbReference>
<dbReference type="Pfam" id="PF00293">
    <property type="entry name" value="NUDIX"/>
    <property type="match status" value="1"/>
</dbReference>
<keyword evidence="10" id="KW-1185">Reference proteome</keyword>
<dbReference type="InterPro" id="IPR020084">
    <property type="entry name" value="NUDIX_hydrolase_CS"/>
</dbReference>
<evidence type="ECO:0000313" key="9">
    <source>
        <dbReference type="EMBL" id="EHO69422.1"/>
    </source>
</evidence>
<dbReference type="PATRIC" id="fig|999422.3.peg.1774"/>
<evidence type="ECO:0000313" key="10">
    <source>
        <dbReference type="Proteomes" id="UP000003167"/>
    </source>
</evidence>
<evidence type="ECO:0000256" key="2">
    <source>
        <dbReference type="ARBA" id="ARBA00001946"/>
    </source>
</evidence>
<dbReference type="PROSITE" id="PS00893">
    <property type="entry name" value="NUDIX_BOX"/>
    <property type="match status" value="1"/>
</dbReference>
<dbReference type="AlphaFoldDB" id="H1HNE3"/>
<accession>H1HNE3</accession>
<dbReference type="HOGENOM" id="CLU_062658_8_0_10"/>
<dbReference type="OrthoDB" id="9806150at2"/>
<evidence type="ECO:0000256" key="5">
    <source>
        <dbReference type="ARBA" id="ARBA00022801"/>
    </source>
</evidence>
<evidence type="ECO:0000256" key="3">
    <source>
        <dbReference type="ARBA" id="ARBA00007275"/>
    </source>
</evidence>
<sequence>MRQRTDKEMEWELLDSETVMKRPWLNVTKDRVRLPNGRVHDEYYVLHYPDWVNVIALTTDGMMILERQYRHGIRRVGTEIVAGCVEPGESPFDAAQRELLEETGYAGGRWTPFLKLCPNPGAMDNTCYCFLAEDVEPIGTRHLDATEDIEVMLKRPEEVWKMLDEGCFLQAMMVAPLLKFFMKRAKKMKTVLSGSVKQ</sequence>
<dbReference type="SUPFAM" id="SSF55811">
    <property type="entry name" value="Nudix"/>
    <property type="match status" value="1"/>
</dbReference>
<dbReference type="GO" id="GO:0016787">
    <property type="term" value="F:hydrolase activity"/>
    <property type="evidence" value="ECO:0007669"/>
    <property type="project" value="UniProtKB-KW"/>
</dbReference>
<name>H1HNE3_9BACT</name>
<evidence type="ECO:0000259" key="8">
    <source>
        <dbReference type="PROSITE" id="PS51462"/>
    </source>
</evidence>
<keyword evidence="5" id="KW-0378">Hydrolase</keyword>
<dbReference type="Proteomes" id="UP000003167">
    <property type="component" value="Unassembled WGS sequence"/>
</dbReference>
<proteinExistence type="inferred from homology"/>
<dbReference type="PANTHER" id="PTHR11839:SF18">
    <property type="entry name" value="NUDIX HYDROLASE DOMAIN-CONTAINING PROTEIN"/>
    <property type="match status" value="1"/>
</dbReference>
<evidence type="ECO:0000256" key="4">
    <source>
        <dbReference type="ARBA" id="ARBA00016377"/>
    </source>
</evidence>
<dbReference type="InterPro" id="IPR000086">
    <property type="entry name" value="NUDIX_hydrolase_dom"/>
</dbReference>
<gene>
    <name evidence="9" type="ORF">HMPREF9944_01687</name>
</gene>
<dbReference type="Gene3D" id="3.90.79.10">
    <property type="entry name" value="Nucleoside Triphosphate Pyrophosphohydrolase"/>
    <property type="match status" value="1"/>
</dbReference>
<dbReference type="PROSITE" id="PS51462">
    <property type="entry name" value="NUDIX"/>
    <property type="match status" value="1"/>
</dbReference>
<organism evidence="9 10">
    <name type="scientific">Segatella maculosa OT 289</name>
    <dbReference type="NCBI Taxonomy" id="999422"/>
    <lineage>
        <taxon>Bacteria</taxon>
        <taxon>Pseudomonadati</taxon>
        <taxon>Bacteroidota</taxon>
        <taxon>Bacteroidia</taxon>
        <taxon>Bacteroidales</taxon>
        <taxon>Prevotellaceae</taxon>
        <taxon>Segatella</taxon>
    </lineage>
</organism>
<evidence type="ECO:0000256" key="1">
    <source>
        <dbReference type="ARBA" id="ARBA00000847"/>
    </source>
</evidence>
<dbReference type="GO" id="GO:0019693">
    <property type="term" value="P:ribose phosphate metabolic process"/>
    <property type="evidence" value="ECO:0007669"/>
    <property type="project" value="TreeGrafter"/>
</dbReference>
<dbReference type="GO" id="GO:0006753">
    <property type="term" value="P:nucleoside phosphate metabolic process"/>
    <property type="evidence" value="ECO:0007669"/>
    <property type="project" value="TreeGrafter"/>
</dbReference>
<dbReference type="PANTHER" id="PTHR11839">
    <property type="entry name" value="UDP/ADP-SUGAR PYROPHOSPHATASE"/>
    <property type="match status" value="1"/>
</dbReference>
<dbReference type="EMBL" id="AGEK01000029">
    <property type="protein sequence ID" value="EHO69422.1"/>
    <property type="molecule type" value="Genomic_DNA"/>
</dbReference>
<feature type="domain" description="Nudix hydrolase" evidence="8">
    <location>
        <begin position="47"/>
        <end position="176"/>
    </location>
</feature>
<dbReference type="CDD" id="cd03424">
    <property type="entry name" value="NUDIX_ADPRase_Nudt5_UGPPase_Nudt14"/>
    <property type="match status" value="1"/>
</dbReference>
<protein>
    <recommendedName>
        <fullName evidence="4">GDP-mannose pyrophosphatase</fullName>
    </recommendedName>
    <alternativeName>
        <fullName evidence="6">GDP-mannose hydrolase</fullName>
    </alternativeName>
    <alternativeName>
        <fullName evidence="7">GDPMK</fullName>
    </alternativeName>
</protein>
<dbReference type="STRING" id="999422.HMPREF9944_01687"/>
<evidence type="ECO:0000256" key="6">
    <source>
        <dbReference type="ARBA" id="ARBA00032162"/>
    </source>
</evidence>
<evidence type="ECO:0000256" key="7">
    <source>
        <dbReference type="ARBA" id="ARBA00032272"/>
    </source>
</evidence>
<comment type="caution">
    <text evidence="9">The sequence shown here is derived from an EMBL/GenBank/DDBJ whole genome shotgun (WGS) entry which is preliminary data.</text>
</comment>
<comment type="similarity">
    <text evidence="3">Belongs to the Nudix hydrolase family. NudK subfamily.</text>
</comment>
<comment type="catalytic activity">
    <reaction evidence="1">
        <text>GDP-alpha-D-mannose + H2O = alpha-D-mannose 1-phosphate + GMP + 2 H(+)</text>
        <dbReference type="Rhea" id="RHEA:27978"/>
        <dbReference type="ChEBI" id="CHEBI:15377"/>
        <dbReference type="ChEBI" id="CHEBI:15378"/>
        <dbReference type="ChEBI" id="CHEBI:57527"/>
        <dbReference type="ChEBI" id="CHEBI:58115"/>
        <dbReference type="ChEBI" id="CHEBI:58409"/>
    </reaction>
</comment>
<dbReference type="InterPro" id="IPR015797">
    <property type="entry name" value="NUDIX_hydrolase-like_dom_sf"/>
</dbReference>
<reference evidence="9 10" key="1">
    <citation type="submission" date="2011-12" db="EMBL/GenBank/DDBJ databases">
        <title>The Genome Sequence of Prevotella maculosa OT 289.</title>
        <authorList>
            <consortium name="The Broad Institute Genome Sequencing Platform"/>
            <person name="Earl A."/>
            <person name="Ward D."/>
            <person name="Feldgarden M."/>
            <person name="Gevers D."/>
            <person name="Izard J."/>
            <person name="Blanton J.M."/>
            <person name="Mathney J."/>
            <person name="Tanner A.C."/>
            <person name="Dewhirst F.E."/>
            <person name="Young S.K."/>
            <person name="Zeng Q."/>
            <person name="Gargeya S."/>
            <person name="Fitzgerald M."/>
            <person name="Haas B."/>
            <person name="Abouelleil A."/>
            <person name="Alvarado L."/>
            <person name="Arachchi H.M."/>
            <person name="Berlin A."/>
            <person name="Chapman S.B."/>
            <person name="Gearin G."/>
            <person name="Goldberg J."/>
            <person name="Griggs A."/>
            <person name="Gujja S."/>
            <person name="Hansen M."/>
            <person name="Heiman D."/>
            <person name="Howarth C."/>
            <person name="Larimer J."/>
            <person name="Lui A."/>
            <person name="MacDonald P.J.P."/>
            <person name="McCowen C."/>
            <person name="Montmayeur A."/>
            <person name="Murphy C."/>
            <person name="Neiman D."/>
            <person name="Pearson M."/>
            <person name="Priest M."/>
            <person name="Roberts A."/>
            <person name="Saif S."/>
            <person name="Shea T."/>
            <person name="Sisk P."/>
            <person name="Stolte C."/>
            <person name="Sykes S."/>
            <person name="Wortman J."/>
            <person name="Nusbaum C."/>
            <person name="Birren B."/>
        </authorList>
    </citation>
    <scope>NUCLEOTIDE SEQUENCE [LARGE SCALE GENOMIC DNA]</scope>
    <source>
        <strain evidence="9 10">OT 289</strain>
    </source>
</reference>